<name>A0A9P8LH51_9PEZI</name>
<dbReference type="SMART" id="SM00332">
    <property type="entry name" value="PP2Cc"/>
    <property type="match status" value="1"/>
</dbReference>
<comment type="caution">
    <text evidence="2">The sequence shown here is derived from an EMBL/GenBank/DDBJ whole genome shotgun (WGS) entry which is preliminary data.</text>
</comment>
<dbReference type="Pfam" id="PF00481">
    <property type="entry name" value="PP2C"/>
    <property type="match status" value="1"/>
</dbReference>
<dbReference type="AlphaFoldDB" id="A0A9P8LH51"/>
<reference evidence="2" key="1">
    <citation type="submission" date="2021-03" db="EMBL/GenBank/DDBJ databases">
        <title>Comparative genomics and phylogenomic investigation of the class Geoglossomycetes provide insights into ecological specialization and systematics.</title>
        <authorList>
            <person name="Melie T."/>
            <person name="Pirro S."/>
            <person name="Miller A.N."/>
            <person name="Quandt A."/>
        </authorList>
    </citation>
    <scope>NUCLEOTIDE SEQUENCE</scope>
    <source>
        <strain evidence="2">CAQ_001_2017</strain>
    </source>
</reference>
<dbReference type="InterPro" id="IPR001932">
    <property type="entry name" value="PPM-type_phosphatase-like_dom"/>
</dbReference>
<dbReference type="InterPro" id="IPR036457">
    <property type="entry name" value="PPM-type-like_dom_sf"/>
</dbReference>
<protein>
    <recommendedName>
        <fullName evidence="1">PPM-type phosphatase domain-containing protein</fullName>
    </recommendedName>
</protein>
<dbReference type="EMBL" id="JAGHQM010000112">
    <property type="protein sequence ID" value="KAH0565295.1"/>
    <property type="molecule type" value="Genomic_DNA"/>
</dbReference>
<dbReference type="PANTHER" id="PTHR13832:SF792">
    <property type="entry name" value="GM14286P"/>
    <property type="match status" value="1"/>
</dbReference>
<feature type="domain" description="PPM-type phosphatase" evidence="1">
    <location>
        <begin position="194"/>
        <end position="568"/>
    </location>
</feature>
<dbReference type="SUPFAM" id="SSF81606">
    <property type="entry name" value="PP2C-like"/>
    <property type="match status" value="1"/>
</dbReference>
<evidence type="ECO:0000259" key="1">
    <source>
        <dbReference type="PROSITE" id="PS51746"/>
    </source>
</evidence>
<keyword evidence="3" id="KW-1185">Reference proteome</keyword>
<dbReference type="InterPro" id="IPR015655">
    <property type="entry name" value="PP2C"/>
</dbReference>
<dbReference type="PROSITE" id="PS51746">
    <property type="entry name" value="PPM_2"/>
    <property type="match status" value="1"/>
</dbReference>
<dbReference type="Gene3D" id="3.60.40.10">
    <property type="entry name" value="PPM-type phosphatase domain"/>
    <property type="match status" value="1"/>
</dbReference>
<dbReference type="GO" id="GO:0005739">
    <property type="term" value="C:mitochondrion"/>
    <property type="evidence" value="ECO:0007669"/>
    <property type="project" value="TreeGrafter"/>
</dbReference>
<evidence type="ECO:0000313" key="2">
    <source>
        <dbReference type="EMBL" id="KAH0565295.1"/>
    </source>
</evidence>
<organism evidence="2 3">
    <name type="scientific">Trichoglossum hirsutum</name>
    <dbReference type="NCBI Taxonomy" id="265104"/>
    <lineage>
        <taxon>Eukaryota</taxon>
        <taxon>Fungi</taxon>
        <taxon>Dikarya</taxon>
        <taxon>Ascomycota</taxon>
        <taxon>Pezizomycotina</taxon>
        <taxon>Geoglossomycetes</taxon>
        <taxon>Geoglossales</taxon>
        <taxon>Geoglossaceae</taxon>
        <taxon>Trichoglossum</taxon>
    </lineage>
</organism>
<sequence length="592" mass="64599">MWRATEAIVRADRLCRVRELSRTAHRSLLFTPVQVLKIRPASSINRPHGPIPSTVASKSARAFAFGSATAIIGAGAWYIYRDSEYGANDSNSIPTTSPLASATDPDFHMPNIRGSRPAIVTEASQLRADASAAAVSRKKDHQGRESLGFLNSEQITQILRRNEESYHVDREQGVVRFDLVQVPSNDPIEDDHSEKLLKAPQVGDKPPSGDWMFWAIYDGHFGWATSAKLRQALIGYVYSELEAIHKATDVSLIPEAIDQAIKNSFNRLDHDITYASVEKVAKANSKQIAAQSLSPAISGSCALLSFYDSQTQLLRVACTGDSRAVLGRRNDSGLWSATPLSIDQTGGNPDEAARIRAAHPGEDSAISGGRILGTLEPSRAFGDADCKLSRQTSLHLEKSFFACRPSKHVHTPPYVTAEPVITTTKIEPEKGDFVVMASDGLWEMLSNEEVVGLVGQWIENRVSQARGGGTSQSLLSKAWARCFPQNHQRLPVVPTSNAPIEKVPHRPGQWELKRGHDRFVLEDENAATHLARNALGGSELDLMAGLLMLPTPNSRRFRDDLTITVIFFGEGNGIGQAAAVEKEGIAPIKPKL</sequence>
<dbReference type="GO" id="GO:0004741">
    <property type="term" value="F:[pyruvate dehydrogenase (acetyl-transferring)]-phosphatase activity"/>
    <property type="evidence" value="ECO:0007669"/>
    <property type="project" value="TreeGrafter"/>
</dbReference>
<evidence type="ECO:0000313" key="3">
    <source>
        <dbReference type="Proteomes" id="UP000750711"/>
    </source>
</evidence>
<proteinExistence type="predicted"/>
<dbReference type="Proteomes" id="UP000750711">
    <property type="component" value="Unassembled WGS sequence"/>
</dbReference>
<dbReference type="CDD" id="cd00143">
    <property type="entry name" value="PP2Cc"/>
    <property type="match status" value="1"/>
</dbReference>
<dbReference type="PANTHER" id="PTHR13832">
    <property type="entry name" value="PROTEIN PHOSPHATASE 2C"/>
    <property type="match status" value="1"/>
</dbReference>
<gene>
    <name evidence="2" type="ORF">GP486_001315</name>
</gene>
<accession>A0A9P8LH51</accession>